<feature type="domain" description="AAA+ ATPase" evidence="1">
    <location>
        <begin position="215"/>
        <end position="382"/>
    </location>
</feature>
<dbReference type="InterPro" id="IPR027417">
    <property type="entry name" value="P-loop_NTPase"/>
</dbReference>
<dbReference type="InterPro" id="IPR052934">
    <property type="entry name" value="Methyl-DNA_Rec/Restrict_Enz"/>
</dbReference>
<keyword evidence="3" id="KW-1185">Reference proteome</keyword>
<evidence type="ECO:0000313" key="2">
    <source>
        <dbReference type="EMBL" id="OHX65106.1"/>
    </source>
</evidence>
<name>A0A1S1YVQ1_FLAPC</name>
<sequence length="543" mass="62243">MERLWFFKSSGSDATYGDGKGWYNDVISKQYEFDNKVANSQQIKEGDKVLIFDKIKALGQAKVVKLEKWPCKKNIYRCPHCDNTTFDRRRTKTPEYKCGKCKKEFDEPVIEEIDINKYRVSYGDTFKVINDEILITSLKDGTKYFVKNYNRNMSIQALSTDILNDYNLNNILNENGEMNNYSNKSFINIFLDDLEISNLFYHKLLTTRFISSLISKPFVLLSGLSGSGKTKLAQSFATWICEDETQYEIVAVGADWTNREPLLGYPNALNSEEYIKPDNGTLDLIIKANENLDKPYFLILDEMNLSHVERYFADFLSAMESKDSIKLHALNTIEGVPDRISLPSNLFIIGTVNIDETTYMFSPKVLDRANVIEFRLDENDIENFFNLKGGVNIELLKEAGKDYASDFIKKLNDDYTTESENVKDILIHFFRVLKKVGAEFGYRTAGEISKLTAVLKSLDDSISFDSQIDIAIMQKVLPKLHGSRRKLVPVLLELGKLCTKNSADIEDFEDLSKLEVKYPISFEKLQRMYQNVIDNGFASYAEA</sequence>
<organism evidence="2 3">
    <name type="scientific">Flammeovirga pacifica</name>
    <dbReference type="NCBI Taxonomy" id="915059"/>
    <lineage>
        <taxon>Bacteria</taxon>
        <taxon>Pseudomonadati</taxon>
        <taxon>Bacteroidota</taxon>
        <taxon>Cytophagia</taxon>
        <taxon>Cytophagales</taxon>
        <taxon>Flammeovirgaceae</taxon>
        <taxon>Flammeovirga</taxon>
    </lineage>
</organism>
<dbReference type="InterPro" id="IPR003593">
    <property type="entry name" value="AAA+_ATPase"/>
</dbReference>
<dbReference type="PANTHER" id="PTHR37291:SF1">
    <property type="entry name" value="TYPE IV METHYL-DIRECTED RESTRICTION ENZYME ECOKMCRB SUBUNIT"/>
    <property type="match status" value="1"/>
</dbReference>
<protein>
    <recommendedName>
        <fullName evidence="1">AAA+ ATPase domain-containing protein</fullName>
    </recommendedName>
</protein>
<dbReference type="RefSeq" id="WP_052432170.1">
    <property type="nucleotide sequence ID" value="NZ_JRYR02000001.1"/>
</dbReference>
<reference evidence="2 3" key="1">
    <citation type="journal article" date="2012" name="Int. J. Syst. Evol. Microbiol.">
        <title>Flammeovirga pacifica sp. nov., isolated from deep-sea sediment.</title>
        <authorList>
            <person name="Xu H."/>
            <person name="Fu Y."/>
            <person name="Yang N."/>
            <person name="Ding Z."/>
            <person name="Lai Q."/>
            <person name="Zeng R."/>
        </authorList>
    </citation>
    <scope>NUCLEOTIDE SEQUENCE [LARGE SCALE GENOMIC DNA]</scope>
    <source>
        <strain evidence="3">DSM 24597 / LMG 26175 / WPAGA1</strain>
    </source>
</reference>
<comment type="caution">
    <text evidence="2">The sequence shown here is derived from an EMBL/GenBank/DDBJ whole genome shotgun (WGS) entry which is preliminary data.</text>
</comment>
<proteinExistence type="predicted"/>
<dbReference type="Gene3D" id="3.40.50.300">
    <property type="entry name" value="P-loop containing nucleotide triphosphate hydrolases"/>
    <property type="match status" value="1"/>
</dbReference>
<accession>A0A1S1YVQ1</accession>
<evidence type="ECO:0000259" key="1">
    <source>
        <dbReference type="SMART" id="SM00382"/>
    </source>
</evidence>
<evidence type="ECO:0000313" key="3">
    <source>
        <dbReference type="Proteomes" id="UP000179797"/>
    </source>
</evidence>
<dbReference type="EMBL" id="JRYR02000001">
    <property type="protein sequence ID" value="OHX65106.1"/>
    <property type="molecule type" value="Genomic_DNA"/>
</dbReference>
<dbReference type="SMART" id="SM00382">
    <property type="entry name" value="AAA"/>
    <property type="match status" value="1"/>
</dbReference>
<dbReference type="OrthoDB" id="9781481at2"/>
<dbReference type="SUPFAM" id="SSF52540">
    <property type="entry name" value="P-loop containing nucleoside triphosphate hydrolases"/>
    <property type="match status" value="1"/>
</dbReference>
<gene>
    <name evidence="2" type="ORF">NH26_01430</name>
</gene>
<dbReference type="AlphaFoldDB" id="A0A1S1YVQ1"/>
<dbReference type="Proteomes" id="UP000179797">
    <property type="component" value="Unassembled WGS sequence"/>
</dbReference>
<dbReference type="PANTHER" id="PTHR37291">
    <property type="entry name" value="5-METHYLCYTOSINE-SPECIFIC RESTRICTION ENZYME B"/>
    <property type="match status" value="1"/>
</dbReference>
<dbReference type="STRING" id="915059.NH26_01430"/>